<gene>
    <name evidence="2" type="ORF">DNG_03682</name>
</gene>
<accession>A0AAE8MUN1</accession>
<evidence type="ECO:0000313" key="2">
    <source>
        <dbReference type="EMBL" id="SPO00934.1"/>
    </source>
</evidence>
<keyword evidence="3" id="KW-1185">Reference proteome</keyword>
<dbReference type="Proteomes" id="UP001187682">
    <property type="component" value="Unassembled WGS sequence"/>
</dbReference>
<evidence type="ECO:0000256" key="1">
    <source>
        <dbReference type="SAM" id="MobiDB-lite"/>
    </source>
</evidence>
<evidence type="ECO:0000313" key="3">
    <source>
        <dbReference type="Proteomes" id="UP001187682"/>
    </source>
</evidence>
<sequence>MAPSDVAGDAPPAPPPGNATAMGSQSENDEVFDDASFQQTSDSGPSKLDPEPNHASAHKFLKGKEIVGKTLSERSGKLTLLELPVDILRLIVQEVTHTNDLASLALANSTLHSLATPQIYSRFDIVWPDSQSPASDSKNVDALTYGLSTLCLRSKFASRIGKLRNLHSIPASAPGARQFKVDHDYAKYTRKFSVGNGPDDWVSEYHIFKESGKMLGILVSLAIERMANLEAFVWDMPTGVLSDVFLALASLQDGAPDGECKLDRIWIRLHDSSFIQEPSQNSNRTAAIPPGVPEGTTLTAIGLLPPSPHTHPEQPAPLSYGEFCLEYPTFSVLPPLRNLTVLEIDDMSYLDEMSMLIGRSQSRLQVLRVGIASKAARVDFFQAWDGPGLQQVDKMAHWPGASRIGSRRLGGVLGVLLGRVFDLRRRAAGTTPAQTDTFVVTVPIPPGSATEISDASQASHLQTSNGETAGLQPSGVPNVDSPELDVQTEALAGDKNSDAHRRLDGKLRLHTLELERVPLSMQVLLKGIDWSVLTTLTLLDCPHQMTLWKFLARHFVPTASVPGLKGAIAIRNAPPSSLQYHLALKNIHTDVVGPPLIKFIADTLAPNTLEVLFLHDRHRTLPPRVTLQKIFQLAVTRHCKSLRKLLFDSEDGASNFHLAPESTRWLHWAPTADIIQYLTSGKFPQLRELSMALNASEWHTFLRRLPNIPQLRALDISHMKDFPYISSRDDKLASAKELAQQLVDILTLRPDAQLCYVGLGEHCFEILEAEPASRARGAGAGASASEVNVVAGSNSQSETGDDDETTSNGSGFSDGNESIAGSVPLALDAPDNQSEADSVWASDGESLGMDFEQPSHEFRARQILFYDEVEIFKARRVKL</sequence>
<dbReference type="AlphaFoldDB" id="A0AAE8MUN1"/>
<feature type="region of interest" description="Disordered" evidence="1">
    <location>
        <begin position="1"/>
        <end position="55"/>
    </location>
</feature>
<feature type="region of interest" description="Disordered" evidence="1">
    <location>
        <begin position="449"/>
        <end position="481"/>
    </location>
</feature>
<organism evidence="2 3">
    <name type="scientific">Cephalotrichum gorgonifer</name>
    <dbReference type="NCBI Taxonomy" id="2041049"/>
    <lineage>
        <taxon>Eukaryota</taxon>
        <taxon>Fungi</taxon>
        <taxon>Dikarya</taxon>
        <taxon>Ascomycota</taxon>
        <taxon>Pezizomycotina</taxon>
        <taxon>Sordariomycetes</taxon>
        <taxon>Hypocreomycetidae</taxon>
        <taxon>Microascales</taxon>
        <taxon>Microascaceae</taxon>
        <taxon>Cephalotrichum</taxon>
    </lineage>
</organism>
<feature type="compositionally biased region" description="Low complexity" evidence="1">
    <location>
        <begin position="1"/>
        <end position="10"/>
    </location>
</feature>
<proteinExistence type="predicted"/>
<feature type="compositionally biased region" description="Polar residues" evidence="1">
    <location>
        <begin position="806"/>
        <end position="815"/>
    </location>
</feature>
<reference evidence="2" key="1">
    <citation type="submission" date="2018-03" db="EMBL/GenBank/DDBJ databases">
        <authorList>
            <person name="Guldener U."/>
        </authorList>
    </citation>
    <scope>NUCLEOTIDE SEQUENCE</scope>
</reference>
<feature type="region of interest" description="Disordered" evidence="1">
    <location>
        <begin position="788"/>
        <end position="815"/>
    </location>
</feature>
<name>A0AAE8MUN1_9PEZI</name>
<feature type="compositionally biased region" description="Polar residues" evidence="1">
    <location>
        <begin position="450"/>
        <end position="467"/>
    </location>
</feature>
<comment type="caution">
    <text evidence="2">The sequence shown here is derived from an EMBL/GenBank/DDBJ whole genome shotgun (WGS) entry which is preliminary data.</text>
</comment>
<feature type="region of interest" description="Disordered" evidence="1">
    <location>
        <begin position="820"/>
        <end position="839"/>
    </location>
</feature>
<protein>
    <recommendedName>
        <fullName evidence="4">F-box domain-containing protein</fullName>
    </recommendedName>
</protein>
<dbReference type="EMBL" id="ONZQ02000004">
    <property type="protein sequence ID" value="SPO00934.1"/>
    <property type="molecule type" value="Genomic_DNA"/>
</dbReference>
<evidence type="ECO:0008006" key="4">
    <source>
        <dbReference type="Google" id="ProtNLM"/>
    </source>
</evidence>